<evidence type="ECO:0000313" key="3">
    <source>
        <dbReference type="Proteomes" id="UP000636010"/>
    </source>
</evidence>
<feature type="chain" id="PRO_5046142650" description="DUF4377 domain-containing protein" evidence="1">
    <location>
        <begin position="24"/>
        <end position="226"/>
    </location>
</feature>
<keyword evidence="1" id="KW-0732">Signal</keyword>
<dbReference type="RefSeq" id="WP_188467384.1">
    <property type="nucleotide sequence ID" value="NZ_BAABHU010000017.1"/>
</dbReference>
<evidence type="ECO:0000313" key="2">
    <source>
        <dbReference type="EMBL" id="GGC52625.1"/>
    </source>
</evidence>
<proteinExistence type="predicted"/>
<dbReference type="Proteomes" id="UP000636010">
    <property type="component" value="Unassembled WGS sequence"/>
</dbReference>
<protein>
    <recommendedName>
        <fullName evidence="4">DUF4377 domain-containing protein</fullName>
    </recommendedName>
</protein>
<evidence type="ECO:0008006" key="4">
    <source>
        <dbReference type="Google" id="ProtNLM"/>
    </source>
</evidence>
<feature type="signal peptide" evidence="1">
    <location>
        <begin position="1"/>
        <end position="23"/>
    </location>
</feature>
<organism evidence="2 3">
    <name type="scientific">Marivirga lumbricoides</name>
    <dbReference type="NCBI Taxonomy" id="1046115"/>
    <lineage>
        <taxon>Bacteria</taxon>
        <taxon>Pseudomonadati</taxon>
        <taxon>Bacteroidota</taxon>
        <taxon>Cytophagia</taxon>
        <taxon>Cytophagales</taxon>
        <taxon>Marivirgaceae</taxon>
        <taxon>Marivirga</taxon>
    </lineage>
</organism>
<gene>
    <name evidence="2" type="ORF">GCM10011506_42830</name>
</gene>
<comment type="caution">
    <text evidence="2">The sequence shown here is derived from an EMBL/GenBank/DDBJ whole genome shotgun (WGS) entry which is preliminary data.</text>
</comment>
<reference evidence="3" key="1">
    <citation type="journal article" date="2019" name="Int. J. Syst. Evol. Microbiol.">
        <title>The Global Catalogue of Microorganisms (GCM) 10K type strain sequencing project: providing services to taxonomists for standard genome sequencing and annotation.</title>
        <authorList>
            <consortium name="The Broad Institute Genomics Platform"/>
            <consortium name="The Broad Institute Genome Sequencing Center for Infectious Disease"/>
            <person name="Wu L."/>
            <person name="Ma J."/>
        </authorList>
    </citation>
    <scope>NUCLEOTIDE SEQUENCE [LARGE SCALE GENOMIC DNA]</scope>
    <source>
        <strain evidence="3">CGMCC 1.10832</strain>
    </source>
</reference>
<dbReference type="EMBL" id="BMEC01000017">
    <property type="protein sequence ID" value="GGC52625.1"/>
    <property type="molecule type" value="Genomic_DNA"/>
</dbReference>
<accession>A0ABQ1N469</accession>
<sequence>MKKRNYLFLFSILLAVLSACESATVEPNSNRLGFQFFPLSLSQSNIFEVEEINYRNDGTVDTFYYQLEDVWVDSLASDNQIRLQGYRYKVSRDGSREILSTIEKFRTPHIAVEKLGNEQEVKLSFPVRESLQWNAAPAEQEADTYTLFKVFQPYTLEDSVFDRTVQVIQEDNGDSVIAYDQRIEVYAEDVGLIYKISSQLEFCNETECLGLKQIDFGQTVKLSRKF</sequence>
<evidence type="ECO:0000256" key="1">
    <source>
        <dbReference type="SAM" id="SignalP"/>
    </source>
</evidence>
<dbReference type="PROSITE" id="PS51257">
    <property type="entry name" value="PROKAR_LIPOPROTEIN"/>
    <property type="match status" value="1"/>
</dbReference>
<keyword evidence="3" id="KW-1185">Reference proteome</keyword>
<name>A0ABQ1N469_9BACT</name>